<dbReference type="EMBL" id="JASNWA010000003">
    <property type="protein sequence ID" value="KAK3178276.1"/>
    <property type="molecule type" value="Genomic_DNA"/>
</dbReference>
<keyword evidence="2" id="KW-1133">Transmembrane helix</keyword>
<name>A0AAD9ZFP1_9LECA</name>
<feature type="region of interest" description="Disordered" evidence="1">
    <location>
        <begin position="211"/>
        <end position="231"/>
    </location>
</feature>
<accession>A0AAD9ZFP1</accession>
<evidence type="ECO:0000313" key="4">
    <source>
        <dbReference type="Proteomes" id="UP001276659"/>
    </source>
</evidence>
<comment type="caution">
    <text evidence="3">The sequence shown here is derived from an EMBL/GenBank/DDBJ whole genome shotgun (WGS) entry which is preliminary data.</text>
</comment>
<protein>
    <submittedName>
        <fullName evidence="3">Uncharacterized protein</fullName>
    </submittedName>
</protein>
<evidence type="ECO:0000256" key="2">
    <source>
        <dbReference type="SAM" id="Phobius"/>
    </source>
</evidence>
<feature type="transmembrane region" description="Helical" evidence="2">
    <location>
        <begin position="20"/>
        <end position="42"/>
    </location>
</feature>
<keyword evidence="2" id="KW-0812">Transmembrane</keyword>
<dbReference type="AlphaFoldDB" id="A0AAD9ZFP1"/>
<organism evidence="3 4">
    <name type="scientific">Lepraria neglecta</name>
    <dbReference type="NCBI Taxonomy" id="209136"/>
    <lineage>
        <taxon>Eukaryota</taxon>
        <taxon>Fungi</taxon>
        <taxon>Dikarya</taxon>
        <taxon>Ascomycota</taxon>
        <taxon>Pezizomycotina</taxon>
        <taxon>Lecanoromycetes</taxon>
        <taxon>OSLEUM clade</taxon>
        <taxon>Lecanoromycetidae</taxon>
        <taxon>Lecanorales</taxon>
        <taxon>Lecanorineae</taxon>
        <taxon>Stereocaulaceae</taxon>
        <taxon>Lepraria</taxon>
    </lineage>
</organism>
<keyword evidence="4" id="KW-1185">Reference proteome</keyword>
<sequence length="231" mass="25733">MASPSPPAPTILSCGDSPLFATANIVGILTFALGLLASYIALQSATRGAPSEIARLVDDLRTTQREINRVAEYIFDDAHTDSLDITPRMVYDTSQQYVLSSHGAVARAARGGAGPMQGLYDEVQELLGNCVRLFYEADDLLKRCESDVARWDPEGLRRRITYVMNRHEVAEKMQRLDDQKARLGDVRMSLFLRKSAHQDVMLKQISEGVKQLQRQNRERDSSTDDLGVHAP</sequence>
<evidence type="ECO:0000256" key="1">
    <source>
        <dbReference type="SAM" id="MobiDB-lite"/>
    </source>
</evidence>
<evidence type="ECO:0000313" key="3">
    <source>
        <dbReference type="EMBL" id="KAK3178276.1"/>
    </source>
</evidence>
<reference evidence="3" key="1">
    <citation type="submission" date="2022-11" db="EMBL/GenBank/DDBJ databases">
        <title>Chromosomal genome sequence assembly and mating type (MAT) locus characterization of the leprose asexual lichenized fungus Lepraria neglecta (Nyl.) Erichsen.</title>
        <authorList>
            <person name="Allen J.L."/>
            <person name="Pfeffer B."/>
        </authorList>
    </citation>
    <scope>NUCLEOTIDE SEQUENCE</scope>
    <source>
        <strain evidence="3">Allen 5258</strain>
    </source>
</reference>
<keyword evidence="2" id="KW-0472">Membrane</keyword>
<proteinExistence type="predicted"/>
<dbReference type="Proteomes" id="UP001276659">
    <property type="component" value="Unassembled WGS sequence"/>
</dbReference>
<gene>
    <name evidence="3" type="ORF">OEA41_000409</name>
</gene>